<sequence>MENKTHTSRCFFGCNSAEGFHSFFNFLPDMDNAKMVIVKGGPGTGKSTFIKQIGDAFTKEGYDLEYQHCSLDPESYDAVTIPEIKSIVVAATGHHVYDPRNPGAVDEILNLGDYWDVEGIRKHRKEIIEINSMAEGQFHKVYNQLKAARLLLANAEIISSSALNPSKMNIIEQDICSFLPAAEKMERFGSERNCFVSSITPFGEEHLADTIVHNNTQIIGLIGEPGSGRSTLMKQIGKKAQLKNLVVEYYHKPIDPTIIEHIHIPEAEIMVTVQPDLMPANNPMTTYNLADCANTLTRAEKSEISSAKQRYEEILGDAIESLLYAKNTHSELEQYYVPYMDFDSVNQKCKDVVESLRQHATIFN</sequence>
<dbReference type="STRING" id="526222.Desal_1870"/>
<dbReference type="EMBL" id="CP001649">
    <property type="protein sequence ID" value="ACS79931.1"/>
    <property type="molecule type" value="Genomic_DNA"/>
</dbReference>
<keyword evidence="2" id="KW-1185">Reference proteome</keyword>
<gene>
    <name evidence="1" type="ordered locus">Desal_1870</name>
</gene>
<dbReference type="RefSeq" id="WP_015851747.1">
    <property type="nucleotide sequence ID" value="NC_012881.1"/>
</dbReference>
<evidence type="ECO:0008006" key="3">
    <source>
        <dbReference type="Google" id="ProtNLM"/>
    </source>
</evidence>
<name>C6BUC2_MARSD</name>
<dbReference type="SUPFAM" id="SSF52540">
    <property type="entry name" value="P-loop containing nucleoside triphosphate hydrolases"/>
    <property type="match status" value="3"/>
</dbReference>
<dbReference type="HOGENOM" id="CLU_063820_0_0_7"/>
<dbReference type="OrthoDB" id="9778292at2"/>
<evidence type="ECO:0000313" key="2">
    <source>
        <dbReference type="Proteomes" id="UP000002601"/>
    </source>
</evidence>
<protein>
    <recommendedName>
        <fullName evidence="3">ATPase</fullName>
    </recommendedName>
</protein>
<dbReference type="AlphaFoldDB" id="C6BUC2"/>
<evidence type="ECO:0000313" key="1">
    <source>
        <dbReference type="EMBL" id="ACS79931.1"/>
    </source>
</evidence>
<proteinExistence type="predicted"/>
<accession>C6BUC2</accession>
<reference evidence="1 2" key="1">
    <citation type="submission" date="2009-06" db="EMBL/GenBank/DDBJ databases">
        <title>Complete sequence of Desulfovibrio salexigens DSM 2638.</title>
        <authorList>
            <consortium name="US DOE Joint Genome Institute"/>
            <person name="Lucas S."/>
            <person name="Copeland A."/>
            <person name="Lapidus A."/>
            <person name="Glavina del Rio T."/>
            <person name="Tice H."/>
            <person name="Bruce D."/>
            <person name="Goodwin L."/>
            <person name="Pitluck S."/>
            <person name="Munk A.C."/>
            <person name="Brettin T."/>
            <person name="Detter J.C."/>
            <person name="Han C."/>
            <person name="Tapia R."/>
            <person name="Larimer F."/>
            <person name="Land M."/>
            <person name="Hauser L."/>
            <person name="Kyrpides N."/>
            <person name="Anderson I."/>
            <person name="Wall J.D."/>
            <person name="Arkin A.P."/>
            <person name="Dehal P."/>
            <person name="Chivian D."/>
            <person name="Giles B."/>
            <person name="Hazen T.C."/>
        </authorList>
    </citation>
    <scope>NUCLEOTIDE SEQUENCE [LARGE SCALE GENOMIC DNA]</scope>
    <source>
        <strain evidence="2">ATCC 14822 / DSM 2638 / NCIMB 8403 / VKM B-1763</strain>
    </source>
</reference>
<dbReference type="KEGG" id="dsa:Desal_1870"/>
<organism evidence="1 2">
    <name type="scientific">Maridesulfovibrio salexigens (strain ATCC 14822 / DSM 2638 / NCIMB 8403 / VKM B-1763)</name>
    <name type="common">Desulfovibrio salexigens</name>
    <dbReference type="NCBI Taxonomy" id="526222"/>
    <lineage>
        <taxon>Bacteria</taxon>
        <taxon>Pseudomonadati</taxon>
        <taxon>Thermodesulfobacteriota</taxon>
        <taxon>Desulfovibrionia</taxon>
        <taxon>Desulfovibrionales</taxon>
        <taxon>Desulfovibrionaceae</taxon>
        <taxon>Maridesulfovibrio</taxon>
    </lineage>
</organism>
<dbReference type="eggNOG" id="COG1674">
    <property type="taxonomic scope" value="Bacteria"/>
</dbReference>
<dbReference type="Proteomes" id="UP000002601">
    <property type="component" value="Chromosome"/>
</dbReference>
<dbReference type="InterPro" id="IPR027417">
    <property type="entry name" value="P-loop_NTPase"/>
</dbReference>